<dbReference type="AlphaFoldDB" id="A0A6J2PV93"/>
<dbReference type="Pfam" id="PF15173">
    <property type="entry name" value="FAM180"/>
    <property type="match status" value="1"/>
</dbReference>
<feature type="chain" id="PRO_5027088085" evidence="1">
    <location>
        <begin position="27"/>
        <end position="161"/>
    </location>
</feature>
<reference evidence="3" key="1">
    <citation type="submission" date="2025-08" db="UniProtKB">
        <authorList>
            <consortium name="RefSeq"/>
        </authorList>
    </citation>
    <scope>IDENTIFICATION</scope>
</reference>
<keyword evidence="1" id="KW-0732">Signal</keyword>
<evidence type="ECO:0000313" key="2">
    <source>
        <dbReference type="Proteomes" id="UP000504630"/>
    </source>
</evidence>
<feature type="signal peptide" evidence="1">
    <location>
        <begin position="1"/>
        <end position="26"/>
    </location>
</feature>
<dbReference type="InParanoid" id="A0A6J2PV93"/>
<dbReference type="PANTHER" id="PTHR34034:SF2">
    <property type="entry name" value="PROTEIN FAM180A"/>
    <property type="match status" value="1"/>
</dbReference>
<organism evidence="2 3">
    <name type="scientific">Cottoperca gobio</name>
    <name type="common">Frogmouth</name>
    <name type="synonym">Aphritis gobio</name>
    <dbReference type="NCBI Taxonomy" id="56716"/>
    <lineage>
        <taxon>Eukaryota</taxon>
        <taxon>Metazoa</taxon>
        <taxon>Chordata</taxon>
        <taxon>Craniata</taxon>
        <taxon>Vertebrata</taxon>
        <taxon>Euteleostomi</taxon>
        <taxon>Actinopterygii</taxon>
        <taxon>Neopterygii</taxon>
        <taxon>Teleostei</taxon>
        <taxon>Neoteleostei</taxon>
        <taxon>Acanthomorphata</taxon>
        <taxon>Eupercaria</taxon>
        <taxon>Perciformes</taxon>
        <taxon>Notothenioidei</taxon>
        <taxon>Bovichtidae</taxon>
        <taxon>Cottoperca</taxon>
    </lineage>
</organism>
<dbReference type="KEGG" id="cgob:115009402"/>
<name>A0A6J2PV93_COTGO</name>
<protein>
    <submittedName>
        <fullName evidence="3">Protein FAM180A</fullName>
    </submittedName>
</protein>
<evidence type="ECO:0000256" key="1">
    <source>
        <dbReference type="SAM" id="SignalP"/>
    </source>
</evidence>
<gene>
    <name evidence="3" type="primary">LOC115009402</name>
</gene>
<accession>A0A6J2PV93</accession>
<sequence>MKIQLKIGLKVILWLSFEQVLQEVAAGTSPISQKTGSSVSDANLMFEFLLGGVEIDRDNNIVLLDKEMASMRSGRAFLSQINDNIPRSVSSMVQMETALKAQRRLLTQDQFDGLVLSMVYSAQQAKHQERKDLQEAWSEVLLQLANFTVHELRGSYLFSYA</sequence>
<dbReference type="GeneID" id="115009402"/>
<keyword evidence="2" id="KW-1185">Reference proteome</keyword>
<evidence type="ECO:0000313" key="3">
    <source>
        <dbReference type="RefSeq" id="XP_029289221.1"/>
    </source>
</evidence>
<dbReference type="RefSeq" id="XP_029289221.1">
    <property type="nucleotide sequence ID" value="XM_029433361.1"/>
</dbReference>
<dbReference type="OrthoDB" id="8935082at2759"/>
<proteinExistence type="predicted"/>
<dbReference type="InterPro" id="IPR029170">
    <property type="entry name" value="FAM180"/>
</dbReference>
<dbReference type="Proteomes" id="UP000504630">
    <property type="component" value="Chromosome 6"/>
</dbReference>
<dbReference type="PANTHER" id="PTHR34034">
    <property type="entry name" value="PROTEIN FAM180A-RELATED"/>
    <property type="match status" value="1"/>
</dbReference>